<dbReference type="Pfam" id="PF00756">
    <property type="entry name" value="Esterase"/>
    <property type="match status" value="1"/>
</dbReference>
<dbReference type="Proteomes" id="UP000190837">
    <property type="component" value="Unassembled WGS sequence"/>
</dbReference>
<evidence type="ECO:0000313" key="3">
    <source>
        <dbReference type="EMBL" id="SAM61818.1"/>
    </source>
</evidence>
<protein>
    <submittedName>
        <fullName evidence="3">IroE protein</fullName>
    </submittedName>
</protein>
<evidence type="ECO:0000313" key="4">
    <source>
        <dbReference type="Proteomes" id="UP000190837"/>
    </source>
</evidence>
<dbReference type="Gene3D" id="3.40.50.1820">
    <property type="entry name" value="alpha/beta hydrolase"/>
    <property type="match status" value="1"/>
</dbReference>
<accession>A0A1C3H3M1</accession>
<gene>
    <name evidence="3" type="ORF">CHUV0807_0947</name>
</gene>
<dbReference type="InterPro" id="IPR029058">
    <property type="entry name" value="AB_hydrolase_fold"/>
</dbReference>
<sequence length="279" mass="30630">MKKMLLTAILGSAAHAADWRPAQLPQAEETTITSAHTGRSYRIQTSTIGTAPPEGYPVLYLLDGDNYFPYALPLARSLLNPPGDGKKQALLLVGIGYPGGQLLDRNARSRDYTPPLTEGGANSGEAEAFARFLDEELPPLLAARQPIDRRQQSLYGHSYGGLFALYHLYTRASMQRYYLASPSLWWENRRIDDFADRLTAPRDSLAVRISVGSLEQAAAGDAKRRSRAMVENARALAGQLQQNQRDTTFTLLDGDNHGSAAFSALTRLLQDLRDTAPAK</sequence>
<dbReference type="GO" id="GO:0016788">
    <property type="term" value="F:hydrolase activity, acting on ester bonds"/>
    <property type="evidence" value="ECO:0007669"/>
    <property type="project" value="TreeGrafter"/>
</dbReference>
<proteinExistence type="inferred from homology"/>
<keyword evidence="2" id="KW-0378">Hydrolase</keyword>
<dbReference type="EMBL" id="FKLO01000037">
    <property type="protein sequence ID" value="SAM61818.1"/>
    <property type="molecule type" value="Genomic_DNA"/>
</dbReference>
<comment type="similarity">
    <text evidence="1">Belongs to the esterase D family.</text>
</comment>
<dbReference type="RefSeq" id="WP_179123537.1">
    <property type="nucleotide sequence ID" value="NZ_FKLO01000037.1"/>
</dbReference>
<organism evidence="3 4">
    <name type="scientific">Cardiobacterium hominis</name>
    <dbReference type="NCBI Taxonomy" id="2718"/>
    <lineage>
        <taxon>Bacteria</taxon>
        <taxon>Pseudomonadati</taxon>
        <taxon>Pseudomonadota</taxon>
        <taxon>Gammaproteobacteria</taxon>
        <taxon>Cardiobacteriales</taxon>
        <taxon>Cardiobacteriaceae</taxon>
        <taxon>Cardiobacterium</taxon>
    </lineage>
</organism>
<dbReference type="PANTHER" id="PTHR40841">
    <property type="entry name" value="SIDEROPHORE TRIACETYLFUSARININE C ESTERASE"/>
    <property type="match status" value="1"/>
</dbReference>
<evidence type="ECO:0000256" key="1">
    <source>
        <dbReference type="ARBA" id="ARBA00005622"/>
    </source>
</evidence>
<dbReference type="InterPro" id="IPR000801">
    <property type="entry name" value="Esterase-like"/>
</dbReference>
<dbReference type="AlphaFoldDB" id="A0A1C3H3M1"/>
<reference evidence="4" key="1">
    <citation type="submission" date="2016-04" db="EMBL/GenBank/DDBJ databases">
        <authorList>
            <person name="Tagini F."/>
        </authorList>
    </citation>
    <scope>NUCLEOTIDE SEQUENCE [LARGE SCALE GENOMIC DNA]</scope>
    <source>
        <strain evidence="4">CHUV0807</strain>
    </source>
</reference>
<dbReference type="SUPFAM" id="SSF53474">
    <property type="entry name" value="alpha/beta-Hydrolases"/>
    <property type="match status" value="1"/>
</dbReference>
<evidence type="ECO:0000256" key="2">
    <source>
        <dbReference type="ARBA" id="ARBA00022801"/>
    </source>
</evidence>
<dbReference type="PANTHER" id="PTHR40841:SF2">
    <property type="entry name" value="SIDEROPHORE-DEGRADING ESTERASE (EUROFUNG)"/>
    <property type="match status" value="1"/>
</dbReference>
<name>A0A1C3H3M1_9GAMM</name>
<dbReference type="InterPro" id="IPR052558">
    <property type="entry name" value="Siderophore_Hydrolase_D"/>
</dbReference>